<comment type="subunit">
    <text evidence="1">Forms a heterodimer with GatD.</text>
</comment>
<dbReference type="Gene3D" id="3.40.1190.10">
    <property type="entry name" value="Mur-like, catalytic domain"/>
    <property type="match status" value="1"/>
</dbReference>
<dbReference type="InterPro" id="IPR013564">
    <property type="entry name" value="MurT_C"/>
</dbReference>
<evidence type="ECO:0000259" key="4">
    <source>
        <dbReference type="Pfam" id="PF08353"/>
    </source>
</evidence>
<protein>
    <recommendedName>
        <fullName evidence="1">Lipid II isoglutaminyl synthase (glutamine-hydrolyzing) subunit MurT</fullName>
        <ecNumber evidence="1">6.3.5.13</ecNumber>
    </recommendedName>
</protein>
<feature type="binding site" evidence="1">
    <location>
        <position position="208"/>
    </location>
    <ligand>
        <name>Zn(2+)</name>
        <dbReference type="ChEBI" id="CHEBI:29105"/>
    </ligand>
</feature>
<feature type="compositionally biased region" description="Basic and acidic residues" evidence="2">
    <location>
        <begin position="266"/>
        <end position="275"/>
    </location>
</feature>
<dbReference type="InterPro" id="IPR013221">
    <property type="entry name" value="Mur_ligase_cen"/>
</dbReference>
<keyword evidence="1" id="KW-0573">Peptidoglycan synthesis</keyword>
<dbReference type="PANTHER" id="PTHR23135">
    <property type="entry name" value="MUR LIGASE FAMILY MEMBER"/>
    <property type="match status" value="1"/>
</dbReference>
<comment type="function">
    <text evidence="1">The lipid II isoglutaminyl synthase complex catalyzes the formation of alpha-D-isoglutamine in the cell wall lipid II stem peptide. The MurT subunit catalyzes the ATP-dependent amidation of D-glutamate residue of lipid II, converting it to an isoglutamine residue.</text>
</comment>
<keyword evidence="1" id="KW-0067">ATP-binding</keyword>
<dbReference type="HAMAP" id="MF_02214">
    <property type="entry name" value="Lipid_II_synth_MurT"/>
    <property type="match status" value="1"/>
</dbReference>
<name>A0ABN0B0E5_9ACTN</name>
<keyword evidence="1" id="KW-0133">Cell shape</keyword>
<organism evidence="5 6">
    <name type="scientific">Fannyhessea vaginae PB189-T1-4</name>
    <dbReference type="NCBI Taxonomy" id="866774"/>
    <lineage>
        <taxon>Bacteria</taxon>
        <taxon>Bacillati</taxon>
        <taxon>Actinomycetota</taxon>
        <taxon>Coriobacteriia</taxon>
        <taxon>Coriobacteriales</taxon>
        <taxon>Atopobiaceae</taxon>
        <taxon>Fannyhessea</taxon>
    </lineage>
</organism>
<dbReference type="EC" id="6.3.5.13" evidence="1"/>
<feature type="binding site" evidence="1">
    <location>
        <position position="211"/>
    </location>
    <ligand>
        <name>Zn(2+)</name>
        <dbReference type="ChEBI" id="CHEBI:29105"/>
    </ligand>
</feature>
<feature type="binding site" evidence="1">
    <location>
        <position position="233"/>
    </location>
    <ligand>
        <name>Zn(2+)</name>
        <dbReference type="ChEBI" id="CHEBI:29105"/>
    </ligand>
</feature>
<comment type="similarity">
    <text evidence="1">Belongs to the MurCDEF family. MurT subfamily.</text>
</comment>
<feature type="active site" evidence="1">
    <location>
        <position position="387"/>
    </location>
</feature>
<feature type="domain" description="Lipid II isoglutaminyl synthase (glutamine-hydrolyzing) subunit MurT C-terminal" evidence="4">
    <location>
        <begin position="351"/>
        <end position="462"/>
    </location>
</feature>
<dbReference type="InterPro" id="IPR036565">
    <property type="entry name" value="Mur-like_cat_sf"/>
</dbReference>
<dbReference type="EMBL" id="AEDQ01000017">
    <property type="protein sequence ID" value="EFL44204.1"/>
    <property type="molecule type" value="Genomic_DNA"/>
</dbReference>
<gene>
    <name evidence="1" type="primary">murT</name>
    <name evidence="5" type="ORF">HMPREF9248_0926</name>
</gene>
<keyword evidence="1" id="KW-0547">Nucleotide-binding</keyword>
<feature type="region of interest" description="Disordered" evidence="2">
    <location>
        <begin position="265"/>
        <end position="286"/>
    </location>
</feature>
<feature type="binding site" evidence="1">
    <location>
        <position position="230"/>
    </location>
    <ligand>
        <name>Zn(2+)</name>
        <dbReference type="ChEBI" id="CHEBI:29105"/>
    </ligand>
</feature>
<comment type="catalytic activity">
    <reaction evidence="1">
        <text>beta-D-GlcNAc-(1-&gt;4)-Mur2Ac(oyl-L-Ala-gamma-D-Glu-L-Lys-D-Ala-D-Ala)-di-trans,octa-cis-undecaprenyl diphosphate + L-glutamine + ATP + H2O = beta-D-GlcNAc-(1-&gt;4)-Mur2Ac(oyl-L-Ala-D-isoglutaminyl-L-Lys-D-Ala-D-Ala)-di-trans,octa-cis-undecaprenyl diphosphate + L-glutamate + ADP + phosphate + H(+)</text>
        <dbReference type="Rhea" id="RHEA:57928"/>
        <dbReference type="ChEBI" id="CHEBI:15377"/>
        <dbReference type="ChEBI" id="CHEBI:15378"/>
        <dbReference type="ChEBI" id="CHEBI:29985"/>
        <dbReference type="ChEBI" id="CHEBI:30616"/>
        <dbReference type="ChEBI" id="CHEBI:43474"/>
        <dbReference type="ChEBI" id="CHEBI:58359"/>
        <dbReference type="ChEBI" id="CHEBI:60033"/>
        <dbReference type="ChEBI" id="CHEBI:62233"/>
        <dbReference type="ChEBI" id="CHEBI:456216"/>
        <dbReference type="EC" id="6.3.5.13"/>
    </reaction>
</comment>
<sequence>MALQEHIAHILASMCTWLLRDVCKRSASQLPGVIALHVDSNYIEHAAAHLRDGSIVVCGTNGKTTTNNLIAQTLERAGFRVACNSVGANMPAGVAAALVQHSASDWASLEVDELSCATVIPALKPRYFVLLNLFRDQLDRVGEMDRVQDTIATALIASPATMLIVCADDPLSMAVAHRVQKAGNPVRYVGVSQTLPALIDRVPEARFCQLCGAKLLYHSRTYAQLGNFYCPSCEFKRPQLDYAARDISISEVGLSCIIEHTAPHTAQDDGARDDSPAQSQSHDVASSASSVQIHAAFSGMYMVYNIACAWSALSEVGVQVQYFEETLQQFHPQNGRLQHFVYKGMPIILNLAKNPTGFNQNISLLQQDTRRKHIYICINDNDNDGCDVSWLWDVDFERLASEDKPHLMCGGTRACDMRVRLKYAGFDSSLAADIDEALAACTAASADLSSYPLYVLTNYSALWPVKARLEQLCSNSDCKTA</sequence>
<evidence type="ECO:0000313" key="6">
    <source>
        <dbReference type="Proteomes" id="UP000004431"/>
    </source>
</evidence>
<accession>A0ABN0B0E5</accession>
<keyword evidence="1" id="KW-0862">Zinc</keyword>
<evidence type="ECO:0000313" key="5">
    <source>
        <dbReference type="EMBL" id="EFL44204.1"/>
    </source>
</evidence>
<keyword evidence="6" id="KW-1185">Reference proteome</keyword>
<dbReference type="Proteomes" id="UP000004431">
    <property type="component" value="Unassembled WGS sequence"/>
</dbReference>
<comment type="pathway">
    <text evidence="1">Cell wall biogenesis; peptidoglycan biosynthesis.</text>
</comment>
<reference evidence="5 6" key="1">
    <citation type="submission" date="2010-08" db="EMBL/GenBank/DDBJ databases">
        <authorList>
            <person name="Durkin A.S."/>
            <person name="Madupu R."/>
            <person name="Torralba M."/>
            <person name="Gillis M."/>
            <person name="Methe B."/>
            <person name="Sutton G."/>
            <person name="Nelson K.E."/>
        </authorList>
    </citation>
    <scope>NUCLEOTIDE SEQUENCE [LARGE SCALE GENOMIC DNA]</scope>
    <source>
        <strain evidence="5 6">PB189-T1-4</strain>
    </source>
</reference>
<dbReference type="GO" id="GO:0016874">
    <property type="term" value="F:ligase activity"/>
    <property type="evidence" value="ECO:0007669"/>
    <property type="project" value="UniProtKB-KW"/>
</dbReference>
<comment type="catalytic activity">
    <reaction evidence="1">
        <text>beta-D-GlcNAc-(1-&gt;4)-Mur2Ac(oyl-L-Ala-gamma-D-O-P-Glu-L-Lys-D-Ala-D-Ala)-di-trans,octa-cis-undecaprenyl diphosphate + NH4(+) = beta-D-GlcNAc-(1-&gt;4)-Mur2Ac(oyl-L-Ala-D-isoglutaminyl-L-Lys-D-Ala-D-Ala)-di-trans,octa-cis-undecaprenyl diphosphate + phosphate + H(+)</text>
        <dbReference type="Rhea" id="RHEA:57932"/>
        <dbReference type="ChEBI" id="CHEBI:15378"/>
        <dbReference type="ChEBI" id="CHEBI:28938"/>
        <dbReference type="ChEBI" id="CHEBI:43474"/>
        <dbReference type="ChEBI" id="CHEBI:62233"/>
        <dbReference type="ChEBI" id="CHEBI:143132"/>
    </reaction>
</comment>
<dbReference type="Pfam" id="PF08353">
    <property type="entry name" value="MurT_C"/>
    <property type="match status" value="1"/>
</dbReference>
<evidence type="ECO:0000256" key="2">
    <source>
        <dbReference type="SAM" id="MobiDB-lite"/>
    </source>
</evidence>
<proteinExistence type="inferred from homology"/>
<feature type="compositionally biased region" description="Low complexity" evidence="2">
    <location>
        <begin position="277"/>
        <end position="286"/>
    </location>
</feature>
<dbReference type="Pfam" id="PF08245">
    <property type="entry name" value="Mur_ligase_M"/>
    <property type="match status" value="1"/>
</dbReference>
<comment type="caution">
    <text evidence="5">The sequence shown here is derived from an EMBL/GenBank/DDBJ whole genome shotgun (WGS) entry which is preliminary data.</text>
</comment>
<feature type="domain" description="Mur ligase central" evidence="3">
    <location>
        <begin position="57"/>
        <end position="193"/>
    </location>
</feature>
<dbReference type="SUPFAM" id="SSF53623">
    <property type="entry name" value="MurD-like peptide ligases, catalytic domain"/>
    <property type="match status" value="1"/>
</dbReference>
<evidence type="ECO:0000259" key="3">
    <source>
        <dbReference type="Pfam" id="PF08245"/>
    </source>
</evidence>
<dbReference type="PANTHER" id="PTHR23135:SF7">
    <property type="entry name" value="LIPID II ISOGLUTAMINYL SYNTHASE (GLUTAMINE-HYDROLYZING) SUBUNIT MURT"/>
    <property type="match status" value="1"/>
</dbReference>
<keyword evidence="1" id="KW-0961">Cell wall biogenesis/degradation</keyword>
<dbReference type="RefSeq" id="WP_006303912.1">
    <property type="nucleotide sequence ID" value="NZ_AEDQ01000017.1"/>
</dbReference>
<evidence type="ECO:0000256" key="1">
    <source>
        <dbReference type="HAMAP-Rule" id="MF_02214"/>
    </source>
</evidence>
<dbReference type="InterPro" id="IPR043703">
    <property type="entry name" value="Lipid_II_synth_MurT"/>
</dbReference>
<keyword evidence="1 5" id="KW-0436">Ligase</keyword>
<keyword evidence="1" id="KW-0479">Metal-binding</keyword>
<comment type="catalytic activity">
    <reaction evidence="1">
        <text>beta-D-GlcNAc-(1-&gt;4)-Mur2Ac(oyl-L-Ala-gamma-D-Glu-L-Lys-D-Ala-D-Ala)-di-trans,octa-cis-undecaprenyl diphosphate + ATP = beta-D-GlcNAc-(1-&gt;4)-Mur2Ac(oyl-L-Ala-gamma-D-O-P-Glu-L-Lys-D-Ala-D-Ala)-di-trans,octa-cis-undecaprenyl diphosphate + ADP</text>
        <dbReference type="Rhea" id="RHEA:59488"/>
        <dbReference type="ChEBI" id="CHEBI:30616"/>
        <dbReference type="ChEBI" id="CHEBI:60033"/>
        <dbReference type="ChEBI" id="CHEBI:143132"/>
        <dbReference type="ChEBI" id="CHEBI:456216"/>
    </reaction>
</comment>